<comment type="caution">
    <text evidence="2">The sequence shown here is derived from an EMBL/GenBank/DDBJ whole genome shotgun (WGS) entry which is preliminary data.</text>
</comment>
<dbReference type="Proteomes" id="UP000828390">
    <property type="component" value="Unassembled WGS sequence"/>
</dbReference>
<protein>
    <submittedName>
        <fullName evidence="2">Uncharacterized protein</fullName>
    </submittedName>
</protein>
<sequence>MIGGFFCSACLPSCLPACLPAFLPACLPMPACLPAYLSAFNLGHNFCSIDDSNLIFGMHVYLMELYILSGHPSRYNAYANRLNSQGEIYIDWKILWIEYSCQETAEGGLTDVWILTPDFTLHEQPNLSRSGDLISNEIMHKTHLAKAMTGEIREGLLIAEHYAMVVVISKKFALPISTVEENMRWALRRLRVMYCGENI</sequence>
<keyword evidence="1" id="KW-0732">Signal</keyword>
<reference evidence="2" key="2">
    <citation type="submission" date="2020-11" db="EMBL/GenBank/DDBJ databases">
        <authorList>
            <person name="McCartney M.A."/>
            <person name="Auch B."/>
            <person name="Kono T."/>
            <person name="Mallez S."/>
            <person name="Becker A."/>
            <person name="Gohl D.M."/>
            <person name="Silverstein K.A.T."/>
            <person name="Koren S."/>
            <person name="Bechman K.B."/>
            <person name="Herman A."/>
            <person name="Abrahante J.E."/>
            <person name="Garbe J."/>
        </authorList>
    </citation>
    <scope>NUCLEOTIDE SEQUENCE</scope>
    <source>
        <strain evidence="2">Duluth1</strain>
        <tissue evidence="2">Whole animal</tissue>
    </source>
</reference>
<evidence type="ECO:0000313" key="3">
    <source>
        <dbReference type="Proteomes" id="UP000828390"/>
    </source>
</evidence>
<evidence type="ECO:0000256" key="1">
    <source>
        <dbReference type="SAM" id="SignalP"/>
    </source>
</evidence>
<accession>A0A9D3Y451</accession>
<keyword evidence="3" id="KW-1185">Reference proteome</keyword>
<proteinExistence type="predicted"/>
<name>A0A9D3Y451_DREPO</name>
<organism evidence="2 3">
    <name type="scientific">Dreissena polymorpha</name>
    <name type="common">Zebra mussel</name>
    <name type="synonym">Mytilus polymorpha</name>
    <dbReference type="NCBI Taxonomy" id="45954"/>
    <lineage>
        <taxon>Eukaryota</taxon>
        <taxon>Metazoa</taxon>
        <taxon>Spiralia</taxon>
        <taxon>Lophotrochozoa</taxon>
        <taxon>Mollusca</taxon>
        <taxon>Bivalvia</taxon>
        <taxon>Autobranchia</taxon>
        <taxon>Heteroconchia</taxon>
        <taxon>Euheterodonta</taxon>
        <taxon>Imparidentia</taxon>
        <taxon>Neoheterodontei</taxon>
        <taxon>Myida</taxon>
        <taxon>Dreissenoidea</taxon>
        <taxon>Dreissenidae</taxon>
        <taxon>Dreissena</taxon>
    </lineage>
</organism>
<reference evidence="2" key="1">
    <citation type="journal article" date="2019" name="bioRxiv">
        <title>The Genome of the Zebra Mussel, Dreissena polymorpha: A Resource for Invasive Species Research.</title>
        <authorList>
            <person name="McCartney M.A."/>
            <person name="Auch B."/>
            <person name="Kono T."/>
            <person name="Mallez S."/>
            <person name="Zhang Y."/>
            <person name="Obille A."/>
            <person name="Becker A."/>
            <person name="Abrahante J.E."/>
            <person name="Garbe J."/>
            <person name="Badalamenti J.P."/>
            <person name="Herman A."/>
            <person name="Mangelson H."/>
            <person name="Liachko I."/>
            <person name="Sullivan S."/>
            <person name="Sone E.D."/>
            <person name="Koren S."/>
            <person name="Silverstein K.A.T."/>
            <person name="Beckman K.B."/>
            <person name="Gohl D.M."/>
        </authorList>
    </citation>
    <scope>NUCLEOTIDE SEQUENCE</scope>
    <source>
        <strain evidence="2">Duluth1</strain>
        <tissue evidence="2">Whole animal</tissue>
    </source>
</reference>
<evidence type="ECO:0000313" key="2">
    <source>
        <dbReference type="EMBL" id="KAH3693433.1"/>
    </source>
</evidence>
<gene>
    <name evidence="2" type="ORF">DPMN_080865</name>
</gene>
<dbReference type="AlphaFoldDB" id="A0A9D3Y451"/>
<feature type="signal peptide" evidence="1">
    <location>
        <begin position="1"/>
        <end position="16"/>
    </location>
</feature>
<feature type="chain" id="PRO_5039219971" evidence="1">
    <location>
        <begin position="17"/>
        <end position="199"/>
    </location>
</feature>
<dbReference type="EMBL" id="JAIWYP010000016">
    <property type="protein sequence ID" value="KAH3693433.1"/>
    <property type="molecule type" value="Genomic_DNA"/>
</dbReference>